<protein>
    <submittedName>
        <fullName evidence="2">Uncharacterized protein</fullName>
    </submittedName>
</protein>
<evidence type="ECO:0000256" key="1">
    <source>
        <dbReference type="SAM" id="SignalP"/>
    </source>
</evidence>
<evidence type="ECO:0000313" key="3">
    <source>
        <dbReference type="Proteomes" id="UP000887013"/>
    </source>
</evidence>
<feature type="chain" id="PRO_5036503623" evidence="1">
    <location>
        <begin position="25"/>
        <end position="145"/>
    </location>
</feature>
<comment type="caution">
    <text evidence="2">The sequence shown here is derived from an EMBL/GenBank/DDBJ whole genome shotgun (WGS) entry which is preliminary data.</text>
</comment>
<proteinExistence type="predicted"/>
<dbReference type="Proteomes" id="UP000887013">
    <property type="component" value="Unassembled WGS sequence"/>
</dbReference>
<dbReference type="AlphaFoldDB" id="A0A8X6PYG2"/>
<keyword evidence="3" id="KW-1185">Reference proteome</keyword>
<name>A0A8X6PYG2_NEPPI</name>
<reference evidence="2" key="1">
    <citation type="submission" date="2020-08" db="EMBL/GenBank/DDBJ databases">
        <title>Multicomponent nature underlies the extraordinary mechanical properties of spider dragline silk.</title>
        <authorList>
            <person name="Kono N."/>
            <person name="Nakamura H."/>
            <person name="Mori M."/>
            <person name="Yoshida Y."/>
            <person name="Ohtoshi R."/>
            <person name="Malay A.D."/>
            <person name="Moran D.A.P."/>
            <person name="Tomita M."/>
            <person name="Numata K."/>
            <person name="Arakawa K."/>
        </authorList>
    </citation>
    <scope>NUCLEOTIDE SEQUENCE</scope>
</reference>
<evidence type="ECO:0000313" key="2">
    <source>
        <dbReference type="EMBL" id="GFT91869.1"/>
    </source>
</evidence>
<dbReference type="EMBL" id="BMAW01120975">
    <property type="protein sequence ID" value="GFT91869.1"/>
    <property type="molecule type" value="Genomic_DNA"/>
</dbReference>
<accession>A0A8X6PYG2</accession>
<gene>
    <name evidence="2" type="ORF">NPIL_337911</name>
</gene>
<feature type="signal peptide" evidence="1">
    <location>
        <begin position="1"/>
        <end position="24"/>
    </location>
</feature>
<keyword evidence="1" id="KW-0732">Signal</keyword>
<organism evidence="2 3">
    <name type="scientific">Nephila pilipes</name>
    <name type="common">Giant wood spider</name>
    <name type="synonym">Nephila maculata</name>
    <dbReference type="NCBI Taxonomy" id="299642"/>
    <lineage>
        <taxon>Eukaryota</taxon>
        <taxon>Metazoa</taxon>
        <taxon>Ecdysozoa</taxon>
        <taxon>Arthropoda</taxon>
        <taxon>Chelicerata</taxon>
        <taxon>Arachnida</taxon>
        <taxon>Araneae</taxon>
        <taxon>Araneomorphae</taxon>
        <taxon>Entelegynae</taxon>
        <taxon>Araneoidea</taxon>
        <taxon>Nephilidae</taxon>
        <taxon>Nephila</taxon>
    </lineage>
</organism>
<sequence length="145" mass="16662">MKVQTLWNFLIILMFVRYPFEVQIELLKSLKLQSYRQMRTEKLILNGGSVIAETAMVRKINGALSLIKQVAGNATSSHNVIHQHFLVTRRLLKYLKLVSDDAIHRIYHVKSHLLHLLKINAEYLDSPLNAFKSTVAIKGNILRTV</sequence>